<sequence>MPIYQPTPSNIEYLAVQLKANNLVAIPTETVYGLAASALSHEACQKIFTAKQRPPTDPLIVHVHNIQQIQYIAQIPYPKTFSQLTKLWPGPLTIILPKLQNIPEIVTAGGPNVGIRIPKCQCTLELLEKSGPLAAPSANKFGHISPVSALHCASEFIDLDVLDGGNCEIGIESTVLEIIAEGKIYVFRRGGITQTEILEVVEGADIEFRQVSASAVEVQTAPGQLLTHYAIKDCQSVFLAKNEIQMDRVRYLDKIVFYGLKIGIINYGFSEAQLVAFQKKQGIENPVIMSISDKPEKLLYSSLRQMEDLKVQYCVIIPDLTTRNGSPQGIYASVFDRVFRSCSGTCFKYNE</sequence>
<evidence type="ECO:0000256" key="13">
    <source>
        <dbReference type="PIRNR" id="PIRNR004930"/>
    </source>
</evidence>
<dbReference type="GO" id="GO:0061710">
    <property type="term" value="F:L-threonylcarbamoyladenylate synthase"/>
    <property type="evidence" value="ECO:0007669"/>
    <property type="project" value="UniProtKB-EC"/>
</dbReference>
<evidence type="ECO:0000313" key="18">
    <source>
        <dbReference type="Proteomes" id="UP000018208"/>
    </source>
</evidence>
<comment type="subcellular location">
    <subcellularLocation>
        <location evidence="1 13">Cytoplasm</location>
    </subcellularLocation>
</comment>
<evidence type="ECO:0000256" key="2">
    <source>
        <dbReference type="ARBA" id="ARBA00007663"/>
    </source>
</evidence>
<feature type="binding site" evidence="14">
    <location>
        <position position="62"/>
    </location>
    <ligand>
        <name>L-threonine</name>
        <dbReference type="ChEBI" id="CHEBI:57926"/>
    </ligand>
</feature>
<comment type="catalytic activity">
    <reaction evidence="12 13">
        <text>L-threonine + hydrogencarbonate + ATP = L-threonylcarbamoyladenylate + diphosphate + H2O</text>
        <dbReference type="Rhea" id="RHEA:36407"/>
        <dbReference type="ChEBI" id="CHEBI:15377"/>
        <dbReference type="ChEBI" id="CHEBI:17544"/>
        <dbReference type="ChEBI" id="CHEBI:30616"/>
        <dbReference type="ChEBI" id="CHEBI:33019"/>
        <dbReference type="ChEBI" id="CHEBI:57926"/>
        <dbReference type="ChEBI" id="CHEBI:73682"/>
        <dbReference type="EC" id="2.7.7.87"/>
    </reaction>
</comment>
<evidence type="ECO:0000313" key="16">
    <source>
        <dbReference type="EMBL" id="EST45969.1"/>
    </source>
</evidence>
<evidence type="ECO:0000256" key="6">
    <source>
        <dbReference type="ARBA" id="ARBA00022679"/>
    </source>
</evidence>
<evidence type="ECO:0000256" key="7">
    <source>
        <dbReference type="ARBA" id="ARBA00022694"/>
    </source>
</evidence>
<evidence type="ECO:0000256" key="5">
    <source>
        <dbReference type="ARBA" id="ARBA00022490"/>
    </source>
</evidence>
<feature type="binding site" evidence="14">
    <location>
        <position position="53"/>
    </location>
    <ligand>
        <name>ATP</name>
        <dbReference type="ChEBI" id="CHEBI:30616"/>
    </ligand>
</feature>
<evidence type="ECO:0000313" key="17">
    <source>
        <dbReference type="EMBL" id="KAH0574528.1"/>
    </source>
</evidence>
<dbReference type="NCBIfam" id="TIGR00057">
    <property type="entry name" value="L-threonylcarbamoyladenylate synthase"/>
    <property type="match status" value="1"/>
</dbReference>
<gene>
    <name evidence="16" type="ORF">SS50377_13948</name>
    <name evidence="17" type="ORF">SS50377_24486</name>
</gene>
<name>V6LYR6_9EUKA</name>
<dbReference type="EC" id="2.7.7.87" evidence="3 13"/>
<dbReference type="PROSITE" id="PS51163">
    <property type="entry name" value="YRDC"/>
    <property type="match status" value="1"/>
</dbReference>
<comment type="function">
    <text evidence="13">Required for the formation of a threonylcarbamoyl group on adenosine at position 37 (t(6)A37) in tRNAs that read codons beginning with adenine.</text>
</comment>
<organism evidence="16">
    <name type="scientific">Spironucleus salmonicida</name>
    <dbReference type="NCBI Taxonomy" id="348837"/>
    <lineage>
        <taxon>Eukaryota</taxon>
        <taxon>Metamonada</taxon>
        <taxon>Diplomonadida</taxon>
        <taxon>Hexamitidae</taxon>
        <taxon>Hexamitinae</taxon>
        <taxon>Spironucleus</taxon>
    </lineage>
</organism>
<dbReference type="AlphaFoldDB" id="V6LYR6"/>
<evidence type="ECO:0000256" key="4">
    <source>
        <dbReference type="ARBA" id="ARBA00015492"/>
    </source>
</evidence>
<dbReference type="OrthoDB" id="412787at2759"/>
<evidence type="ECO:0000256" key="11">
    <source>
        <dbReference type="ARBA" id="ARBA00029774"/>
    </source>
</evidence>
<dbReference type="Gene3D" id="3.90.870.10">
    <property type="entry name" value="DHBP synthase"/>
    <property type="match status" value="1"/>
</dbReference>
<evidence type="ECO:0000256" key="10">
    <source>
        <dbReference type="ARBA" id="ARBA00022840"/>
    </source>
</evidence>
<keyword evidence="9 13" id="KW-0547">Nucleotide-binding</keyword>
<dbReference type="GO" id="GO:0000049">
    <property type="term" value="F:tRNA binding"/>
    <property type="evidence" value="ECO:0007669"/>
    <property type="project" value="TreeGrafter"/>
</dbReference>
<keyword evidence="10 13" id="KW-0067">ATP-binding</keyword>
<evidence type="ECO:0000256" key="14">
    <source>
        <dbReference type="PIRSR" id="PIRSR004930-1"/>
    </source>
</evidence>
<feature type="domain" description="YrdC-like" evidence="15">
    <location>
        <begin position="8"/>
        <end position="192"/>
    </location>
</feature>
<accession>V6LYR6</accession>
<dbReference type="InterPro" id="IPR038385">
    <property type="entry name" value="Sua5/YwlC_C"/>
</dbReference>
<dbReference type="PANTHER" id="PTHR17490">
    <property type="entry name" value="SUA5"/>
    <property type="match status" value="1"/>
</dbReference>
<dbReference type="InterPro" id="IPR010923">
    <property type="entry name" value="T(6)A37_SUA5"/>
</dbReference>
<keyword evidence="5 13" id="KW-0963">Cytoplasm</keyword>
<dbReference type="EMBL" id="KI546085">
    <property type="protein sequence ID" value="EST45969.1"/>
    <property type="molecule type" value="Genomic_DNA"/>
</dbReference>
<keyword evidence="7 13" id="KW-0819">tRNA processing</keyword>
<evidence type="ECO:0000256" key="9">
    <source>
        <dbReference type="ARBA" id="ARBA00022741"/>
    </source>
</evidence>
<dbReference type="PIRSF" id="PIRSF004930">
    <property type="entry name" value="Tln_factor_SUA5"/>
    <property type="match status" value="1"/>
</dbReference>
<dbReference type="InterPro" id="IPR006070">
    <property type="entry name" value="Sua5-like_dom"/>
</dbReference>
<feature type="binding site" evidence="14">
    <location>
        <position position="173"/>
    </location>
    <ligand>
        <name>L-threonine</name>
        <dbReference type="ChEBI" id="CHEBI:57926"/>
    </ligand>
</feature>
<reference evidence="16 17" key="1">
    <citation type="journal article" date="2014" name="PLoS Genet.">
        <title>The Genome of Spironucleus salmonicida Highlights a Fish Pathogen Adapted to Fluctuating Environments.</title>
        <authorList>
            <person name="Xu F."/>
            <person name="Jerlstrom-Hultqvist J."/>
            <person name="Einarsson E."/>
            <person name="Astvaldsson A."/>
            <person name="Svard S.G."/>
            <person name="Andersson J.O."/>
        </authorList>
    </citation>
    <scope>NUCLEOTIDE SEQUENCE</scope>
    <source>
        <strain evidence="17">ATCC 50377</strain>
    </source>
</reference>
<dbReference type="GO" id="GO:0006450">
    <property type="term" value="P:regulation of translational fidelity"/>
    <property type="evidence" value="ECO:0007669"/>
    <property type="project" value="TreeGrafter"/>
</dbReference>
<reference evidence="17" key="2">
    <citation type="submission" date="2020-12" db="EMBL/GenBank/DDBJ databases">
        <title>New Spironucleus salmonicida genome in near-complete chromosomes.</title>
        <authorList>
            <person name="Xu F."/>
            <person name="Kurt Z."/>
            <person name="Jimenez-Gonzalez A."/>
            <person name="Astvaldsson A."/>
            <person name="Andersson J.O."/>
            <person name="Svard S.G."/>
        </authorList>
    </citation>
    <scope>NUCLEOTIDE SEQUENCE</scope>
    <source>
        <strain evidence="17">ATCC 50377</strain>
    </source>
</reference>
<protein>
    <recommendedName>
        <fullName evidence="4 13">Threonylcarbamoyl-AMP synthase</fullName>
        <shortName evidence="13">TC-AMP synthase</shortName>
        <ecNumber evidence="3 13">2.7.7.87</ecNumber>
    </recommendedName>
    <alternativeName>
        <fullName evidence="11 13">L-threonylcarbamoyladenylate synthase</fullName>
    </alternativeName>
</protein>
<feature type="binding site" evidence="14">
    <location>
        <position position="30"/>
    </location>
    <ligand>
        <name>L-threonine</name>
        <dbReference type="ChEBI" id="CHEBI:57926"/>
    </ligand>
</feature>
<dbReference type="Proteomes" id="UP000018208">
    <property type="component" value="Unassembled WGS sequence"/>
</dbReference>
<keyword evidence="8 13" id="KW-0548">Nucleotidyltransferase</keyword>
<feature type="binding site" evidence="14">
    <location>
        <position position="137"/>
    </location>
    <ligand>
        <name>ATP</name>
        <dbReference type="ChEBI" id="CHEBI:30616"/>
    </ligand>
</feature>
<keyword evidence="6 13" id="KW-0808">Transferase</keyword>
<dbReference type="Gene3D" id="3.40.50.11030">
    <property type="entry name" value="Threonylcarbamoyl-AMP synthase, C-terminal domain"/>
    <property type="match status" value="1"/>
</dbReference>
<dbReference type="Pfam" id="PF03481">
    <property type="entry name" value="Sua5_C"/>
    <property type="match status" value="1"/>
</dbReference>
<feature type="binding site" evidence="14">
    <location>
        <position position="229"/>
    </location>
    <ligand>
        <name>ATP</name>
        <dbReference type="ChEBI" id="CHEBI:30616"/>
    </ligand>
</feature>
<evidence type="ECO:0000256" key="3">
    <source>
        <dbReference type="ARBA" id="ARBA00012584"/>
    </source>
</evidence>
<feature type="binding site" evidence="14">
    <location>
        <position position="135"/>
    </location>
    <ligand>
        <name>L-threonine</name>
        <dbReference type="ChEBI" id="CHEBI:57926"/>
    </ligand>
</feature>
<dbReference type="InterPro" id="IPR050156">
    <property type="entry name" value="TC-AMP_synthase_SUA5"/>
</dbReference>
<comment type="similarity">
    <text evidence="2 13">Belongs to the SUA5 family.</text>
</comment>
<evidence type="ECO:0000256" key="8">
    <source>
        <dbReference type="ARBA" id="ARBA00022695"/>
    </source>
</evidence>
<feature type="binding site" evidence="14">
    <location>
        <position position="116"/>
    </location>
    <ligand>
        <name>L-threonine</name>
        <dbReference type="ChEBI" id="CHEBI:57926"/>
    </ligand>
</feature>
<evidence type="ECO:0000256" key="12">
    <source>
        <dbReference type="ARBA" id="ARBA00048366"/>
    </source>
</evidence>
<evidence type="ECO:0000256" key="1">
    <source>
        <dbReference type="ARBA" id="ARBA00004496"/>
    </source>
</evidence>
<dbReference type="SUPFAM" id="SSF55821">
    <property type="entry name" value="YrdC/RibB"/>
    <property type="match status" value="1"/>
</dbReference>
<dbReference type="InterPro" id="IPR017945">
    <property type="entry name" value="DHBP_synth_RibB-like_a/b_dom"/>
</dbReference>
<dbReference type="GO" id="GO:0005737">
    <property type="term" value="C:cytoplasm"/>
    <property type="evidence" value="ECO:0007669"/>
    <property type="project" value="UniProtKB-SubCell"/>
</dbReference>
<dbReference type="InterPro" id="IPR005145">
    <property type="entry name" value="Sua5_C"/>
</dbReference>
<feature type="binding site" evidence="14">
    <location>
        <position position="188"/>
    </location>
    <ligand>
        <name>ATP</name>
        <dbReference type="ChEBI" id="CHEBI:30616"/>
    </ligand>
</feature>
<dbReference type="VEuPathDB" id="GiardiaDB:SS50377_24486"/>
<dbReference type="GO" id="GO:0003725">
    <property type="term" value="F:double-stranded RNA binding"/>
    <property type="evidence" value="ECO:0007669"/>
    <property type="project" value="UniProtKB-UniRule"/>
</dbReference>
<dbReference type="Pfam" id="PF01300">
    <property type="entry name" value="Sua5_yciO_yrdC"/>
    <property type="match status" value="1"/>
</dbReference>
<dbReference type="GO" id="GO:0005524">
    <property type="term" value="F:ATP binding"/>
    <property type="evidence" value="ECO:0007669"/>
    <property type="project" value="UniProtKB-UniRule"/>
</dbReference>
<feature type="binding site" evidence="14">
    <location>
        <position position="145"/>
    </location>
    <ligand>
        <name>ATP</name>
        <dbReference type="ChEBI" id="CHEBI:30616"/>
    </ligand>
</feature>
<keyword evidence="18" id="KW-1185">Reference proteome</keyword>
<proteinExistence type="inferred from homology"/>
<evidence type="ECO:0000259" key="15">
    <source>
        <dbReference type="PROSITE" id="PS51163"/>
    </source>
</evidence>
<dbReference type="GO" id="GO:0008033">
    <property type="term" value="P:tRNA processing"/>
    <property type="evidence" value="ECO:0007669"/>
    <property type="project" value="UniProtKB-KW"/>
</dbReference>
<dbReference type="EMBL" id="AUWU02000004">
    <property type="protein sequence ID" value="KAH0574528.1"/>
    <property type="molecule type" value="Genomic_DNA"/>
</dbReference>
<dbReference type="PANTHER" id="PTHR17490:SF16">
    <property type="entry name" value="THREONYLCARBAMOYL-AMP SYNTHASE"/>
    <property type="match status" value="1"/>
</dbReference>